<dbReference type="EMBL" id="JAQQWM010000001">
    <property type="protein sequence ID" value="KAK8083932.1"/>
    <property type="molecule type" value="Genomic_DNA"/>
</dbReference>
<accession>A0ABR1WLM5</accession>
<dbReference type="InterPro" id="IPR011009">
    <property type="entry name" value="Kinase-like_dom_sf"/>
</dbReference>
<dbReference type="Proteomes" id="UP001446871">
    <property type="component" value="Unassembled WGS sequence"/>
</dbReference>
<proteinExistence type="predicted"/>
<feature type="compositionally biased region" description="Basic and acidic residues" evidence="1">
    <location>
        <begin position="445"/>
        <end position="457"/>
    </location>
</feature>
<keyword evidence="3" id="KW-1185">Reference proteome</keyword>
<feature type="region of interest" description="Disordered" evidence="1">
    <location>
        <begin position="239"/>
        <end position="260"/>
    </location>
</feature>
<reference evidence="2 3" key="1">
    <citation type="submission" date="2023-01" db="EMBL/GenBank/DDBJ databases">
        <title>Analysis of 21 Apiospora genomes using comparative genomics revels a genus with tremendous synthesis potential of carbohydrate active enzymes and secondary metabolites.</title>
        <authorList>
            <person name="Sorensen T."/>
        </authorList>
    </citation>
    <scope>NUCLEOTIDE SEQUENCE [LARGE SCALE GENOMIC DNA]</scope>
    <source>
        <strain evidence="2 3">CBS 83171</strain>
    </source>
</reference>
<sequence>MSRYRSQRDRPAGGRSDPISIDSPPEDPDLYLSPYNSSGMNDPQPSTPASSKKSSSKKSTDYGSTTIVEDRLNDVRTYFANAGLRWRKNIAVGNHGGTLLFDKFDEDDESGATLQKSLVVKYALDTEPDASTNNDLDLSNEMFWLEKFVNAEHIIQVDPDYRKLWYEDQAGGGAGDVLKRPIIVMEYMEHGTLSELKHRFRNAGLRVPDRMVWHFAYCLIRALIAMAYRDQFKGTTQTKRETLPDYDEEEGEKPSPSTLSQYSMKGLNVLVADLIPGDDEHDLVPLLKLIDFGRGLEVGSDGAWGDKIGIATNLSGVAYILTDIVHPIAQNQDGWVRWDCANNDVFDPCRIRTTAELDMLKNNAIHRLLRDTLAFFCAALPNQLPDLYSALELVQAGVREIKKSTNPLNSDEAIRDLVQRLVFDADYDPVTFGFDYVDEWYKDQWNRGDDGQDKDRMDEDGDNNNNDNNNNNNDGGAGPSGGGGGGAARDGGNTGGGGSDGGGGTGNGGNPDNYDIGDTTVDLMESLTIFYGL</sequence>
<organism evidence="2 3">
    <name type="scientific">Apiospora saccharicola</name>
    <dbReference type="NCBI Taxonomy" id="335842"/>
    <lineage>
        <taxon>Eukaryota</taxon>
        <taxon>Fungi</taxon>
        <taxon>Dikarya</taxon>
        <taxon>Ascomycota</taxon>
        <taxon>Pezizomycotina</taxon>
        <taxon>Sordariomycetes</taxon>
        <taxon>Xylariomycetidae</taxon>
        <taxon>Amphisphaeriales</taxon>
        <taxon>Apiosporaceae</taxon>
        <taxon>Apiospora</taxon>
    </lineage>
</organism>
<name>A0ABR1WLM5_9PEZI</name>
<feature type="region of interest" description="Disordered" evidence="1">
    <location>
        <begin position="445"/>
        <end position="517"/>
    </location>
</feature>
<evidence type="ECO:0000256" key="1">
    <source>
        <dbReference type="SAM" id="MobiDB-lite"/>
    </source>
</evidence>
<dbReference type="SUPFAM" id="SSF56112">
    <property type="entry name" value="Protein kinase-like (PK-like)"/>
    <property type="match status" value="1"/>
</dbReference>
<gene>
    <name evidence="2" type="ORF">PG996_002713</name>
</gene>
<feature type="compositionally biased region" description="Polar residues" evidence="1">
    <location>
        <begin position="34"/>
        <end position="49"/>
    </location>
</feature>
<evidence type="ECO:0000313" key="2">
    <source>
        <dbReference type="EMBL" id="KAK8083932.1"/>
    </source>
</evidence>
<feature type="region of interest" description="Disordered" evidence="1">
    <location>
        <begin position="1"/>
        <end position="64"/>
    </location>
</feature>
<feature type="compositionally biased region" description="Basic and acidic residues" evidence="1">
    <location>
        <begin position="1"/>
        <end position="12"/>
    </location>
</feature>
<comment type="caution">
    <text evidence="2">The sequence shown here is derived from an EMBL/GenBank/DDBJ whole genome shotgun (WGS) entry which is preliminary data.</text>
</comment>
<protein>
    <submittedName>
        <fullName evidence="2">Kinase-like domain-containing protein</fullName>
    </submittedName>
</protein>
<evidence type="ECO:0000313" key="3">
    <source>
        <dbReference type="Proteomes" id="UP001446871"/>
    </source>
</evidence>
<feature type="compositionally biased region" description="Gly residues" evidence="1">
    <location>
        <begin position="475"/>
        <end position="509"/>
    </location>
</feature>
<feature type="compositionally biased region" description="Low complexity" evidence="1">
    <location>
        <begin position="463"/>
        <end position="474"/>
    </location>
</feature>